<comment type="caution">
    <text evidence="2">The sequence shown here is derived from an EMBL/GenBank/DDBJ whole genome shotgun (WGS) entry which is preliminary data.</text>
</comment>
<feature type="compositionally biased region" description="Basic residues" evidence="1">
    <location>
        <begin position="1"/>
        <end position="13"/>
    </location>
</feature>
<feature type="region of interest" description="Disordered" evidence="1">
    <location>
        <begin position="1"/>
        <end position="53"/>
    </location>
</feature>
<gene>
    <name evidence="2" type="ORF">FB45DRAFT_1003968</name>
</gene>
<protein>
    <submittedName>
        <fullName evidence="2">Uncharacterized protein</fullName>
    </submittedName>
</protein>
<dbReference type="EMBL" id="JARKIF010000009">
    <property type="protein sequence ID" value="KAJ7631220.1"/>
    <property type="molecule type" value="Genomic_DNA"/>
</dbReference>
<feature type="compositionally biased region" description="Low complexity" evidence="1">
    <location>
        <begin position="169"/>
        <end position="185"/>
    </location>
</feature>
<name>A0AAD7BWB4_9AGAR</name>
<reference evidence="2" key="1">
    <citation type="submission" date="2023-03" db="EMBL/GenBank/DDBJ databases">
        <title>Massive genome expansion in bonnet fungi (Mycena s.s.) driven by repeated elements and novel gene families across ecological guilds.</title>
        <authorList>
            <consortium name="Lawrence Berkeley National Laboratory"/>
            <person name="Harder C.B."/>
            <person name="Miyauchi S."/>
            <person name="Viragh M."/>
            <person name="Kuo A."/>
            <person name="Thoen E."/>
            <person name="Andreopoulos B."/>
            <person name="Lu D."/>
            <person name="Skrede I."/>
            <person name="Drula E."/>
            <person name="Henrissat B."/>
            <person name="Morin E."/>
            <person name="Kohler A."/>
            <person name="Barry K."/>
            <person name="LaButti K."/>
            <person name="Morin E."/>
            <person name="Salamov A."/>
            <person name="Lipzen A."/>
            <person name="Mereny Z."/>
            <person name="Hegedus B."/>
            <person name="Baldrian P."/>
            <person name="Stursova M."/>
            <person name="Weitz H."/>
            <person name="Taylor A."/>
            <person name="Grigoriev I.V."/>
            <person name="Nagy L.G."/>
            <person name="Martin F."/>
            <person name="Kauserud H."/>
        </authorList>
    </citation>
    <scope>NUCLEOTIDE SEQUENCE</scope>
    <source>
        <strain evidence="2">9284</strain>
    </source>
</reference>
<feature type="region of interest" description="Disordered" evidence="1">
    <location>
        <begin position="387"/>
        <end position="563"/>
    </location>
</feature>
<dbReference type="Proteomes" id="UP001221142">
    <property type="component" value="Unassembled WGS sequence"/>
</dbReference>
<keyword evidence="3" id="KW-1185">Reference proteome</keyword>
<sequence length="563" mass="61163">MPPRKKATRALKRNRTEMFPHLSASSPPQDIDEFIPFSPKPAKRARRSSNPELSYKKIRLSVVATPAASPSQFQTPYPSTLSQEQTYRLPSSVPIHSEQLSPIPASRGLVSRPTSSHKENVVRRASKKSASLHSPFHSRPNSAHSSPQKLASTSLKRTLSDTNYNPNVPQSSSTTSSPIRLLSPLRTRRPSAPSPPRPGSWLSNEIDGFDFDFHFAAANSTPFSIPSAMDDVDFDRPPSSLSFYGGDFDGAPIFDDEVKGPLMLNSAYTAGLGSVFDDDEFVDSEPDLTLSQDPFGASYGLKSLPTRARSPWLSDSIILSQNPAQEHAYMHSPSSSDVGMVEDEDMVFAFDPAPSGFEMVDSDSEDPVLRSSEGELKQMFDDLALEAPKSRPLINRTRSLEAEDTTAASSSQPKAGRDRRGTIRASDFPLMPARRSRSGTITATAPTTATAAAKRTRSGTIIAAPPAAPTVREEGEVDETEELSGWCSNGWSVAAPPSPVVTRPRPRPRRLSWKPAPLSPEGRSEGGFGSGLLPSPVLERKGKGKAPRIEDVDVVMEEDEEEL</sequence>
<evidence type="ECO:0000313" key="2">
    <source>
        <dbReference type="EMBL" id="KAJ7631220.1"/>
    </source>
</evidence>
<feature type="compositionally biased region" description="Acidic residues" evidence="1">
    <location>
        <begin position="552"/>
        <end position="563"/>
    </location>
</feature>
<feature type="compositionally biased region" description="Polar residues" evidence="1">
    <location>
        <begin position="139"/>
        <end position="168"/>
    </location>
</feature>
<evidence type="ECO:0000313" key="3">
    <source>
        <dbReference type="Proteomes" id="UP001221142"/>
    </source>
</evidence>
<accession>A0AAD7BWB4</accession>
<organism evidence="2 3">
    <name type="scientific">Roridomyces roridus</name>
    <dbReference type="NCBI Taxonomy" id="1738132"/>
    <lineage>
        <taxon>Eukaryota</taxon>
        <taxon>Fungi</taxon>
        <taxon>Dikarya</taxon>
        <taxon>Basidiomycota</taxon>
        <taxon>Agaricomycotina</taxon>
        <taxon>Agaricomycetes</taxon>
        <taxon>Agaricomycetidae</taxon>
        <taxon>Agaricales</taxon>
        <taxon>Marasmiineae</taxon>
        <taxon>Mycenaceae</taxon>
        <taxon>Roridomyces</taxon>
    </lineage>
</organism>
<dbReference type="AlphaFoldDB" id="A0AAD7BWB4"/>
<evidence type="ECO:0000256" key="1">
    <source>
        <dbReference type="SAM" id="MobiDB-lite"/>
    </source>
</evidence>
<feature type="region of interest" description="Disordered" evidence="1">
    <location>
        <begin position="65"/>
        <end position="201"/>
    </location>
</feature>
<feature type="compositionally biased region" description="Polar residues" evidence="1">
    <location>
        <begin position="68"/>
        <end position="89"/>
    </location>
</feature>
<feature type="compositionally biased region" description="Low complexity" evidence="1">
    <location>
        <begin position="492"/>
        <end position="503"/>
    </location>
</feature>
<proteinExistence type="predicted"/>
<feature type="compositionally biased region" description="Low complexity" evidence="1">
    <location>
        <begin position="440"/>
        <end position="453"/>
    </location>
</feature>